<feature type="domain" description="Helix-turn-helix" evidence="1">
    <location>
        <begin position="33"/>
        <end position="84"/>
    </location>
</feature>
<comment type="caution">
    <text evidence="2">The sequence shown here is derived from an EMBL/GenBank/DDBJ whole genome shotgun (WGS) entry which is preliminary data.</text>
</comment>
<dbReference type="Pfam" id="PF12728">
    <property type="entry name" value="HTH_17"/>
    <property type="match status" value="1"/>
</dbReference>
<organism evidence="2 3">
    <name type="scientific">Gracilimonas sediminicola</name>
    <dbReference type="NCBI Taxonomy" id="2952158"/>
    <lineage>
        <taxon>Bacteria</taxon>
        <taxon>Pseudomonadati</taxon>
        <taxon>Balneolota</taxon>
        <taxon>Balneolia</taxon>
        <taxon>Balneolales</taxon>
        <taxon>Balneolaceae</taxon>
        <taxon>Gracilimonas</taxon>
    </lineage>
</organism>
<gene>
    <name evidence="2" type="ORF">NM125_02945</name>
</gene>
<evidence type="ECO:0000313" key="3">
    <source>
        <dbReference type="Proteomes" id="UP001139125"/>
    </source>
</evidence>
<name>A0A9X2L1G7_9BACT</name>
<proteinExistence type="predicted"/>
<dbReference type="AlphaFoldDB" id="A0A9X2L1G7"/>
<reference evidence="2" key="1">
    <citation type="submission" date="2022-06" db="EMBL/GenBank/DDBJ databases">
        <title>Gracilimonas sp. CAU 1638 isolated from sea sediment.</title>
        <authorList>
            <person name="Kim W."/>
        </authorList>
    </citation>
    <scope>NUCLEOTIDE SEQUENCE</scope>
    <source>
        <strain evidence="2">CAU 1638</strain>
    </source>
</reference>
<accession>A0A9X2L1G7</accession>
<dbReference type="Proteomes" id="UP001139125">
    <property type="component" value="Unassembled WGS sequence"/>
</dbReference>
<sequence>MEVICLETEAFYTLIDTVVERLESQSPDIENKWIDTEEAMSLLGIKSKTTLQKYRDNGDIRFTQPRKKIILYDRDSILDFLEGNAKETF</sequence>
<evidence type="ECO:0000259" key="1">
    <source>
        <dbReference type="Pfam" id="PF12728"/>
    </source>
</evidence>
<dbReference type="EMBL" id="JANDBC010000001">
    <property type="protein sequence ID" value="MCP9290537.1"/>
    <property type="molecule type" value="Genomic_DNA"/>
</dbReference>
<evidence type="ECO:0000313" key="2">
    <source>
        <dbReference type="EMBL" id="MCP9290537.1"/>
    </source>
</evidence>
<dbReference type="RefSeq" id="WP_255132703.1">
    <property type="nucleotide sequence ID" value="NZ_JANDBC010000001.1"/>
</dbReference>
<protein>
    <submittedName>
        <fullName evidence="2">Helix-turn-helix domain-containing protein</fullName>
    </submittedName>
</protein>
<keyword evidence="3" id="KW-1185">Reference proteome</keyword>
<dbReference type="InterPro" id="IPR041657">
    <property type="entry name" value="HTH_17"/>
</dbReference>